<dbReference type="OrthoDB" id="9808822at2"/>
<dbReference type="PANTHER" id="PTHR13748:SF62">
    <property type="entry name" value="COBW DOMAIN-CONTAINING PROTEIN"/>
    <property type="match status" value="1"/>
</dbReference>
<reference evidence="3 4" key="1">
    <citation type="journal article" date="2019" name="Environ. Microbiol.">
        <title>Species interactions and distinct microbial communities in high Arctic permafrost affected cryosols are associated with the CH4 and CO2 gas fluxes.</title>
        <authorList>
            <person name="Altshuler I."/>
            <person name="Hamel J."/>
            <person name="Turney S."/>
            <person name="Magnuson E."/>
            <person name="Levesque R."/>
            <person name="Greer C."/>
            <person name="Whyte L.G."/>
        </authorList>
    </citation>
    <scope>NUCLEOTIDE SEQUENCE [LARGE SCALE GENOMIC DNA]</scope>
    <source>
        <strain evidence="3 4">S06.C</strain>
    </source>
</reference>
<gene>
    <name evidence="3" type="ORF">EAH82_18825</name>
</gene>
<dbReference type="Pfam" id="PF02492">
    <property type="entry name" value="cobW"/>
    <property type="match status" value="1"/>
</dbReference>
<organism evidence="3 4">
    <name type="scientific">Variovorax guangxiensis</name>
    <dbReference type="NCBI Taxonomy" id="1775474"/>
    <lineage>
        <taxon>Bacteria</taxon>
        <taxon>Pseudomonadati</taxon>
        <taxon>Pseudomonadota</taxon>
        <taxon>Betaproteobacteria</taxon>
        <taxon>Burkholderiales</taxon>
        <taxon>Comamonadaceae</taxon>
        <taxon>Variovorax</taxon>
    </lineage>
</organism>
<evidence type="ECO:0000259" key="2">
    <source>
        <dbReference type="SMART" id="SM00833"/>
    </source>
</evidence>
<dbReference type="InterPro" id="IPR027417">
    <property type="entry name" value="P-loop_NTPase"/>
</dbReference>
<dbReference type="InterPro" id="IPR051316">
    <property type="entry name" value="Zinc-reg_GTPase_activator"/>
</dbReference>
<dbReference type="Proteomes" id="UP000319212">
    <property type="component" value="Unassembled WGS sequence"/>
</dbReference>
<comment type="function">
    <text evidence="1">Zinc chaperone that directly transfers zinc cofactor to target proteins, thereby activating them. Zinc is transferred from the CXCC motif in the GTPase domain to the zinc binding site in target proteins in a process requiring GTP hydrolysis.</text>
</comment>
<protein>
    <submittedName>
        <fullName evidence="3">Cobalamin biosynthesis protein CobW</fullName>
    </submittedName>
</protein>
<dbReference type="SUPFAM" id="SSF52540">
    <property type="entry name" value="P-loop containing nucleoside triphosphate hydrolases"/>
    <property type="match status" value="1"/>
</dbReference>
<dbReference type="Gene3D" id="3.40.50.300">
    <property type="entry name" value="P-loop containing nucleotide triphosphate hydrolases"/>
    <property type="match status" value="1"/>
</dbReference>
<dbReference type="SMART" id="SM00833">
    <property type="entry name" value="CobW_C"/>
    <property type="match status" value="1"/>
</dbReference>
<dbReference type="InterPro" id="IPR003495">
    <property type="entry name" value="CobW/HypB/UreG_nucleotide-bd"/>
</dbReference>
<dbReference type="CDD" id="cd03112">
    <property type="entry name" value="CobW-like"/>
    <property type="match status" value="1"/>
</dbReference>
<dbReference type="AlphaFoldDB" id="A0A502DH32"/>
<dbReference type="PANTHER" id="PTHR13748">
    <property type="entry name" value="COBW-RELATED"/>
    <property type="match status" value="1"/>
</dbReference>
<evidence type="ECO:0000313" key="4">
    <source>
        <dbReference type="Proteomes" id="UP000319212"/>
    </source>
</evidence>
<comment type="caution">
    <text evidence="3">The sequence shown here is derived from an EMBL/GenBank/DDBJ whole genome shotgun (WGS) entry which is preliminary data.</text>
</comment>
<dbReference type="EMBL" id="RCZI01000006">
    <property type="protein sequence ID" value="TPG23970.1"/>
    <property type="molecule type" value="Genomic_DNA"/>
</dbReference>
<dbReference type="InterPro" id="IPR011629">
    <property type="entry name" value="CobW-like_C"/>
</dbReference>
<proteinExistence type="predicted"/>
<evidence type="ECO:0000313" key="3">
    <source>
        <dbReference type="EMBL" id="TPG23970.1"/>
    </source>
</evidence>
<evidence type="ECO:0000256" key="1">
    <source>
        <dbReference type="ARBA" id="ARBA00045658"/>
    </source>
</evidence>
<dbReference type="Pfam" id="PF07683">
    <property type="entry name" value="CobW_C"/>
    <property type="match status" value="1"/>
</dbReference>
<sequence length="309" mass="32295">MPLTVVGGFLGAGKTTLLNHLLAESDGRRIAVLVNDFGAINIDRSLIATQDGGAIELTNGCVCCQIGDDLTTALIGVIESAAPPDAIVIEASGVSDPWRIAQVGLADPALSLDAVLVLVDAAALRDQADDPLLTDTVVRQLASADLLVINKCDQVDAAELDALRSWLDTQAPRTPRYETSHARLPAELLGAPLYRPGAGWPMHARTLAPAAHGALFDTWSLQDAPTFDARALRALLKAMPPGVLRLKGLVRTDAHALAELQFAGRHGSLRAAQSADPQAAGTVVAIGLRGSLPIEMLDRLFAGAARPSA</sequence>
<dbReference type="GO" id="GO:0005737">
    <property type="term" value="C:cytoplasm"/>
    <property type="evidence" value="ECO:0007669"/>
    <property type="project" value="TreeGrafter"/>
</dbReference>
<name>A0A502DH32_9BURK</name>
<feature type="domain" description="CobW C-terminal" evidence="2">
    <location>
        <begin position="216"/>
        <end position="305"/>
    </location>
</feature>
<accession>A0A502DH32</accession>